<sequence>MERPPSEAPMPFRWLSIPPAWLFGGLVALKNLLYDKGVLPVHRLDRPVISVGNLAMGGTGKTPVTSELVGRLEQGGLKVAVLSRGYGRRDPKATHRVDPDGDWTLYGDEPTMLARRHRSCWVCVGPSRREAAQAASSFEPDIFVVDDGFQHRQLHRDLDLVLLNATGPLPALFPLAHYREGWRGLARADAAILTRASQSGSPQTWMTQIRARYPKLPVHDLDFQPGELVPLEKGPHRPLSDLAGKRIAAYTGIAKPQLFFRQLEDLGAEIVVKYALKDHEPLTNHHRDRFLESCRQADAMWILTTEKDAVKLDPKRGFGVSLFFLTQIVSWGDKRTLDSLLKPFVD</sequence>
<feature type="binding site" evidence="13">
    <location>
        <begin position="55"/>
        <end position="62"/>
    </location>
    <ligand>
        <name>ATP</name>
        <dbReference type="ChEBI" id="CHEBI:30616"/>
    </ligand>
</feature>
<comment type="function">
    <text evidence="1 13">Transfers the gamma-phosphate of ATP to the 4'-position of a tetraacyldisaccharide 1-phosphate intermediate (termed DS-1-P) to form tetraacyldisaccharide 1,4'-bis-phosphate (lipid IVA).</text>
</comment>
<dbReference type="GO" id="GO:0005524">
    <property type="term" value="F:ATP binding"/>
    <property type="evidence" value="ECO:0007669"/>
    <property type="project" value="UniProtKB-UniRule"/>
</dbReference>
<evidence type="ECO:0000256" key="11">
    <source>
        <dbReference type="ARBA" id="ARBA00023098"/>
    </source>
</evidence>
<accession>A0A8A4TSA9</accession>
<proteinExistence type="inferred from homology"/>
<evidence type="ECO:0000256" key="7">
    <source>
        <dbReference type="ARBA" id="ARBA00022679"/>
    </source>
</evidence>
<dbReference type="EMBL" id="CP071793">
    <property type="protein sequence ID" value="QTD52859.1"/>
    <property type="molecule type" value="Genomic_DNA"/>
</dbReference>
<evidence type="ECO:0000256" key="9">
    <source>
        <dbReference type="ARBA" id="ARBA00022777"/>
    </source>
</evidence>
<dbReference type="AlphaFoldDB" id="A0A8A4TSA9"/>
<dbReference type="PANTHER" id="PTHR42724:SF1">
    <property type="entry name" value="TETRAACYLDISACCHARIDE 4'-KINASE, MITOCHONDRIAL-RELATED"/>
    <property type="match status" value="1"/>
</dbReference>
<dbReference type="SUPFAM" id="SSF52540">
    <property type="entry name" value="P-loop containing nucleoside triphosphate hydrolases"/>
    <property type="match status" value="1"/>
</dbReference>
<evidence type="ECO:0000256" key="5">
    <source>
        <dbReference type="ARBA" id="ARBA00022516"/>
    </source>
</evidence>
<dbReference type="NCBIfam" id="TIGR00682">
    <property type="entry name" value="lpxK"/>
    <property type="match status" value="1"/>
</dbReference>
<evidence type="ECO:0000313" key="14">
    <source>
        <dbReference type="EMBL" id="QTD52859.1"/>
    </source>
</evidence>
<gene>
    <name evidence="13 14" type="primary">lpxK</name>
    <name evidence="14" type="ORF">J3U87_10310</name>
</gene>
<name>A0A8A4TSA9_SULCO</name>
<evidence type="ECO:0000256" key="1">
    <source>
        <dbReference type="ARBA" id="ARBA00002274"/>
    </source>
</evidence>
<dbReference type="PANTHER" id="PTHR42724">
    <property type="entry name" value="TETRAACYLDISACCHARIDE 4'-KINASE"/>
    <property type="match status" value="1"/>
</dbReference>
<keyword evidence="15" id="KW-1185">Reference proteome</keyword>
<evidence type="ECO:0000313" key="15">
    <source>
        <dbReference type="Proteomes" id="UP000663929"/>
    </source>
</evidence>
<comment type="pathway">
    <text evidence="2 13">Glycolipid biosynthesis; lipid IV(A) biosynthesis; lipid IV(A) from (3R)-3-hydroxytetradecanoyl-[acyl-carrier-protein] and UDP-N-acetyl-alpha-D-glucosamine: step 6/6.</text>
</comment>
<dbReference type="UniPathway" id="UPA00359">
    <property type="reaction ID" value="UER00482"/>
</dbReference>
<dbReference type="GO" id="GO:0005886">
    <property type="term" value="C:plasma membrane"/>
    <property type="evidence" value="ECO:0007669"/>
    <property type="project" value="TreeGrafter"/>
</dbReference>
<evidence type="ECO:0000256" key="2">
    <source>
        <dbReference type="ARBA" id="ARBA00004870"/>
    </source>
</evidence>
<keyword evidence="11 13" id="KW-0443">Lipid metabolism</keyword>
<dbReference type="EC" id="2.7.1.130" evidence="3 13"/>
<keyword evidence="10 13" id="KW-0067">ATP-binding</keyword>
<evidence type="ECO:0000256" key="8">
    <source>
        <dbReference type="ARBA" id="ARBA00022741"/>
    </source>
</evidence>
<comment type="catalytic activity">
    <reaction evidence="13">
        <text>a lipid A disaccharide + ATP = a lipid IVA + ADP + H(+)</text>
        <dbReference type="Rhea" id="RHEA:67840"/>
        <dbReference type="ChEBI" id="CHEBI:15378"/>
        <dbReference type="ChEBI" id="CHEBI:30616"/>
        <dbReference type="ChEBI" id="CHEBI:176343"/>
        <dbReference type="ChEBI" id="CHEBI:176425"/>
        <dbReference type="ChEBI" id="CHEBI:456216"/>
        <dbReference type="EC" id="2.7.1.130"/>
    </reaction>
</comment>
<evidence type="ECO:0000256" key="13">
    <source>
        <dbReference type="HAMAP-Rule" id="MF_00409"/>
    </source>
</evidence>
<evidence type="ECO:0000256" key="4">
    <source>
        <dbReference type="ARBA" id="ARBA00016436"/>
    </source>
</evidence>
<dbReference type="GO" id="GO:0009245">
    <property type="term" value="P:lipid A biosynthetic process"/>
    <property type="evidence" value="ECO:0007669"/>
    <property type="project" value="UniProtKB-UniRule"/>
</dbReference>
<dbReference type="Pfam" id="PF02606">
    <property type="entry name" value="LpxK"/>
    <property type="match status" value="1"/>
</dbReference>
<dbReference type="GO" id="GO:0009029">
    <property type="term" value="F:lipid-A 4'-kinase activity"/>
    <property type="evidence" value="ECO:0007669"/>
    <property type="project" value="UniProtKB-UniRule"/>
</dbReference>
<keyword evidence="7 13" id="KW-0808">Transferase</keyword>
<evidence type="ECO:0000256" key="6">
    <source>
        <dbReference type="ARBA" id="ARBA00022556"/>
    </source>
</evidence>
<dbReference type="HAMAP" id="MF_00409">
    <property type="entry name" value="LpxK"/>
    <property type="match status" value="1"/>
</dbReference>
<protein>
    <recommendedName>
        <fullName evidence="4 13">Tetraacyldisaccharide 4'-kinase</fullName>
        <ecNumber evidence="3 13">2.7.1.130</ecNumber>
    </recommendedName>
    <alternativeName>
        <fullName evidence="12 13">Lipid A 4'-kinase</fullName>
    </alternativeName>
</protein>
<organism evidence="14 15">
    <name type="scientific">Sulfidibacter corallicola</name>
    <dbReference type="NCBI Taxonomy" id="2818388"/>
    <lineage>
        <taxon>Bacteria</taxon>
        <taxon>Pseudomonadati</taxon>
        <taxon>Acidobacteriota</taxon>
        <taxon>Holophagae</taxon>
        <taxon>Acanthopleuribacterales</taxon>
        <taxon>Acanthopleuribacteraceae</taxon>
        <taxon>Sulfidibacter</taxon>
    </lineage>
</organism>
<evidence type="ECO:0000256" key="10">
    <source>
        <dbReference type="ARBA" id="ARBA00022840"/>
    </source>
</evidence>
<keyword evidence="6 13" id="KW-0441">Lipid A biosynthesis</keyword>
<comment type="similarity">
    <text evidence="13">Belongs to the LpxK family.</text>
</comment>
<dbReference type="InterPro" id="IPR003758">
    <property type="entry name" value="LpxK"/>
</dbReference>
<dbReference type="InterPro" id="IPR027417">
    <property type="entry name" value="P-loop_NTPase"/>
</dbReference>
<evidence type="ECO:0000256" key="12">
    <source>
        <dbReference type="ARBA" id="ARBA00029757"/>
    </source>
</evidence>
<reference evidence="14" key="1">
    <citation type="submission" date="2021-03" db="EMBL/GenBank/DDBJ databases">
        <title>Acanthopleuribacteraceae sp. M133.</title>
        <authorList>
            <person name="Wang G."/>
        </authorList>
    </citation>
    <scope>NUCLEOTIDE SEQUENCE</scope>
    <source>
        <strain evidence="14">M133</strain>
    </source>
</reference>
<dbReference type="KEGG" id="scor:J3U87_10310"/>
<keyword evidence="9 13" id="KW-0418">Kinase</keyword>
<dbReference type="Proteomes" id="UP000663929">
    <property type="component" value="Chromosome"/>
</dbReference>
<dbReference type="RefSeq" id="WP_237382957.1">
    <property type="nucleotide sequence ID" value="NZ_CP071793.1"/>
</dbReference>
<keyword evidence="5 13" id="KW-0444">Lipid biosynthesis</keyword>
<keyword evidence="8 13" id="KW-0547">Nucleotide-binding</keyword>
<dbReference type="GO" id="GO:0009244">
    <property type="term" value="P:lipopolysaccharide core region biosynthetic process"/>
    <property type="evidence" value="ECO:0007669"/>
    <property type="project" value="TreeGrafter"/>
</dbReference>
<evidence type="ECO:0000256" key="3">
    <source>
        <dbReference type="ARBA" id="ARBA00012071"/>
    </source>
</evidence>